<proteinExistence type="predicted"/>
<evidence type="ECO:0000313" key="2">
    <source>
        <dbReference type="Proteomes" id="UP001143910"/>
    </source>
</evidence>
<name>A0ACC1NL53_9HYPO</name>
<accession>A0ACC1NL53</accession>
<reference evidence="1" key="1">
    <citation type="submission" date="2022-08" db="EMBL/GenBank/DDBJ databases">
        <title>Genome Sequence of Lecanicillium fungicola.</title>
        <authorList>
            <person name="Buettner E."/>
        </authorList>
    </citation>
    <scope>NUCLEOTIDE SEQUENCE</scope>
    <source>
        <strain evidence="1">Babe33</strain>
    </source>
</reference>
<dbReference type="Proteomes" id="UP001143910">
    <property type="component" value="Unassembled WGS sequence"/>
</dbReference>
<sequence>MPFSAKSPAASVAQHSRWARARRTPILDREPVVQASLRHPITPSQEFESKHAVAALQDSPLSANPIRISPTAHKSRPAILKRDSARINASTAIFKTPSPIPIDFYNKLSDRVAATTLKPRRYTRPTTLSEEVTRLSRLAGRMLPGDIQKKSSPEHLMNVITGSRKRCLSRVKESALASQQLPTIELPPDQESSLDRRKVQRIVAGHSSQIISHAQNISSLPKSDKRPFTGTTSLEADYNPGINHMPDPNHSLDPFAEEADFEKNISAGFLSECPTGSSTPKLMVSKPCPELSDEAYNERARSESNSPYSETLLPLSHETRSSTESVNGGRVKKHPSPSKKALEDLEIAFAIYTKLKPLENGDDTDELAMDYRPSLSASDCNRKMRQCQKEPDGMKPAPLLATSHNYQRRRRCLPYRPTPSQDRDIDDLQ</sequence>
<keyword evidence="2" id="KW-1185">Reference proteome</keyword>
<comment type="caution">
    <text evidence="1">The sequence shown here is derived from an EMBL/GenBank/DDBJ whole genome shotgun (WGS) entry which is preliminary data.</text>
</comment>
<gene>
    <name evidence="1" type="ORF">NQ176_g3129</name>
</gene>
<evidence type="ECO:0000313" key="1">
    <source>
        <dbReference type="EMBL" id="KAJ2979639.1"/>
    </source>
</evidence>
<protein>
    <submittedName>
        <fullName evidence="1">Uncharacterized protein</fullName>
    </submittedName>
</protein>
<organism evidence="1 2">
    <name type="scientific">Zarea fungicola</name>
    <dbReference type="NCBI Taxonomy" id="93591"/>
    <lineage>
        <taxon>Eukaryota</taxon>
        <taxon>Fungi</taxon>
        <taxon>Dikarya</taxon>
        <taxon>Ascomycota</taxon>
        <taxon>Pezizomycotina</taxon>
        <taxon>Sordariomycetes</taxon>
        <taxon>Hypocreomycetidae</taxon>
        <taxon>Hypocreales</taxon>
        <taxon>Cordycipitaceae</taxon>
        <taxon>Zarea</taxon>
    </lineage>
</organism>
<dbReference type="EMBL" id="JANJQO010000265">
    <property type="protein sequence ID" value="KAJ2979639.1"/>
    <property type="molecule type" value="Genomic_DNA"/>
</dbReference>